<reference evidence="3 4" key="1">
    <citation type="submission" date="2015-03" db="EMBL/GenBank/DDBJ databases">
        <title>Genome sequence of Pseudoalteromonas aurantia.</title>
        <authorList>
            <person name="Xie B.-B."/>
            <person name="Rong J.-C."/>
            <person name="Qin Q.-L."/>
            <person name="Zhang Y.-Z."/>
        </authorList>
    </citation>
    <scope>NUCLEOTIDE SEQUENCE [LARGE SCALE GENOMIC DNA]</scope>
    <source>
        <strain evidence="3 4">208</strain>
    </source>
</reference>
<dbReference type="Gene3D" id="3.90.176.10">
    <property type="entry name" value="Toxin ADP-ribosyltransferase, Chain A, domain 1"/>
    <property type="match status" value="1"/>
</dbReference>
<comment type="caution">
    <text evidence="3">The sequence shown here is derived from an EMBL/GenBank/DDBJ whole genome shotgun (WGS) entry which is preliminary data.</text>
</comment>
<dbReference type="RefSeq" id="WP_192507821.1">
    <property type="nucleotide sequence ID" value="NZ_AQGV01000012.1"/>
</dbReference>
<evidence type="ECO:0000313" key="3">
    <source>
        <dbReference type="EMBL" id="MBE0368561.1"/>
    </source>
</evidence>
<protein>
    <recommendedName>
        <fullName evidence="2">ADP ribosyltransferase domain-containing protein</fullName>
    </recommendedName>
</protein>
<feature type="domain" description="ADP ribosyltransferase" evidence="2">
    <location>
        <begin position="119"/>
        <end position="274"/>
    </location>
</feature>
<dbReference type="EMBL" id="AQGV01000012">
    <property type="protein sequence ID" value="MBE0368561.1"/>
    <property type="molecule type" value="Genomic_DNA"/>
</dbReference>
<keyword evidence="1" id="KW-0732">Signal</keyword>
<feature type="chain" id="PRO_5046149271" description="ADP ribosyltransferase domain-containing protein" evidence="1">
    <location>
        <begin position="21"/>
        <end position="312"/>
    </location>
</feature>
<dbReference type="InterPro" id="IPR003540">
    <property type="entry name" value="ADP-ribosyltransferase"/>
</dbReference>
<dbReference type="Pfam" id="PF03496">
    <property type="entry name" value="ADPrib_exo_Tox"/>
    <property type="match status" value="1"/>
</dbReference>
<organism evidence="3 4">
    <name type="scientific">Pseudoalteromonas aurantia 208</name>
    <dbReference type="NCBI Taxonomy" id="1314867"/>
    <lineage>
        <taxon>Bacteria</taxon>
        <taxon>Pseudomonadati</taxon>
        <taxon>Pseudomonadota</taxon>
        <taxon>Gammaproteobacteria</taxon>
        <taxon>Alteromonadales</taxon>
        <taxon>Pseudoalteromonadaceae</taxon>
        <taxon>Pseudoalteromonas</taxon>
    </lineage>
</organism>
<evidence type="ECO:0000313" key="4">
    <source>
        <dbReference type="Proteomes" id="UP000615755"/>
    </source>
</evidence>
<evidence type="ECO:0000256" key="1">
    <source>
        <dbReference type="SAM" id="SignalP"/>
    </source>
</evidence>
<evidence type="ECO:0000259" key="2">
    <source>
        <dbReference type="Pfam" id="PF03496"/>
    </source>
</evidence>
<gene>
    <name evidence="3" type="ORF">PAUR_a2188</name>
</gene>
<sequence>MFTKTNLFALSIFASSLCYAAPPFTDDGSLKQFFDLKGSELTWKTVTIDGFTDEVPVAPHAQRYYQDRLKHITDRSFKAWDMKEIERRKRISELDELAEQGKLSPGEAFERASLRGVGKEVLTRNEVQAIKEYTDSSSPHIEDILADKLTDRVNTLDNALDHIPANKDITYRGAAAEPQQYGENIQVGDHIQSRTFMSTTADPAYAKSYSERMANSGDKDAIFFRVDGETGRDISMYSVYTGDSIEAEVLYPRNSVFQVTNIEKSNGITYVNLQEKPSYKGHVKDVYSGKTYERKPPALDNPEIEGAYCIGL</sequence>
<keyword evidence="4" id="KW-1185">Reference proteome</keyword>
<proteinExistence type="predicted"/>
<feature type="signal peptide" evidence="1">
    <location>
        <begin position="1"/>
        <end position="20"/>
    </location>
</feature>
<name>A0ABR9EC31_9GAMM</name>
<dbReference type="Proteomes" id="UP000615755">
    <property type="component" value="Unassembled WGS sequence"/>
</dbReference>
<accession>A0ABR9EC31</accession>
<dbReference type="PROSITE" id="PS51996">
    <property type="entry name" value="TR_MART"/>
    <property type="match status" value="1"/>
</dbReference>
<dbReference type="SUPFAM" id="SSF56399">
    <property type="entry name" value="ADP-ribosylation"/>
    <property type="match status" value="1"/>
</dbReference>